<keyword evidence="1" id="KW-0472">Membrane</keyword>
<protein>
    <submittedName>
        <fullName evidence="2">Uncharacterized protein</fullName>
    </submittedName>
</protein>
<gene>
    <name evidence="2" type="ORF">CU103_06580</name>
</gene>
<evidence type="ECO:0000313" key="2">
    <source>
        <dbReference type="EMBL" id="PSH66502.1"/>
    </source>
</evidence>
<organism evidence="2 3">
    <name type="scientific">Phyllobacterium sophorae</name>
    <dbReference type="NCBI Taxonomy" id="1520277"/>
    <lineage>
        <taxon>Bacteria</taxon>
        <taxon>Pseudomonadati</taxon>
        <taxon>Pseudomonadota</taxon>
        <taxon>Alphaproteobacteria</taxon>
        <taxon>Hyphomicrobiales</taxon>
        <taxon>Phyllobacteriaceae</taxon>
        <taxon>Phyllobacterium</taxon>
    </lineage>
</organism>
<evidence type="ECO:0000313" key="3">
    <source>
        <dbReference type="Proteomes" id="UP000241764"/>
    </source>
</evidence>
<keyword evidence="1" id="KW-1133">Transmembrane helix</keyword>
<dbReference type="EMBL" id="PGGM01000002">
    <property type="protein sequence ID" value="PSH66502.1"/>
    <property type="molecule type" value="Genomic_DNA"/>
</dbReference>
<dbReference type="AlphaFoldDB" id="A0A2P7BJ84"/>
<proteinExistence type="predicted"/>
<comment type="caution">
    <text evidence="2">The sequence shown here is derived from an EMBL/GenBank/DDBJ whole genome shotgun (WGS) entry which is preliminary data.</text>
</comment>
<sequence>MATTTLVGALLVTCGLLYMAGVAIYRGRLTDAHSSPHEPAGLTLEPRHRGLRFLGLKANWPGLLIAAIGALMLLLPTV</sequence>
<keyword evidence="3" id="KW-1185">Reference proteome</keyword>
<dbReference type="Proteomes" id="UP000241764">
    <property type="component" value="Unassembled WGS sequence"/>
</dbReference>
<dbReference type="RefSeq" id="WP_106663343.1">
    <property type="nucleotide sequence ID" value="NZ_PGGM01000002.1"/>
</dbReference>
<name>A0A2P7BJ84_9HYPH</name>
<dbReference type="OrthoDB" id="8004797at2"/>
<keyword evidence="1" id="KW-0812">Transmembrane</keyword>
<evidence type="ECO:0000256" key="1">
    <source>
        <dbReference type="SAM" id="Phobius"/>
    </source>
</evidence>
<feature type="transmembrane region" description="Helical" evidence="1">
    <location>
        <begin position="6"/>
        <end position="25"/>
    </location>
</feature>
<feature type="transmembrane region" description="Helical" evidence="1">
    <location>
        <begin position="58"/>
        <end position="75"/>
    </location>
</feature>
<accession>A0A2P7BJ84</accession>
<reference evidence="3" key="1">
    <citation type="submission" date="2017-11" db="EMBL/GenBank/DDBJ databases">
        <authorList>
            <person name="Kuznetsova I."/>
            <person name="Sazanova A."/>
            <person name="Chirak E."/>
            <person name="Safronova V."/>
            <person name="Willems A."/>
        </authorList>
    </citation>
    <scope>NUCLEOTIDE SEQUENCE [LARGE SCALE GENOMIC DNA]</scope>
    <source>
        <strain evidence="3">CCBAU 03422</strain>
    </source>
</reference>